<feature type="transmembrane region" description="Helical" evidence="4">
    <location>
        <begin position="263"/>
        <end position="286"/>
    </location>
</feature>
<evidence type="ECO:0000313" key="6">
    <source>
        <dbReference type="EMBL" id="GBG07793.1"/>
    </source>
</evidence>
<dbReference type="InterPro" id="IPR018062">
    <property type="entry name" value="HTH_AraC-typ_CS"/>
</dbReference>
<keyword evidence="2" id="KW-0238">DNA-binding</keyword>
<name>A0A2R5EVH2_9BACL</name>
<evidence type="ECO:0000256" key="2">
    <source>
        <dbReference type="ARBA" id="ARBA00023125"/>
    </source>
</evidence>
<feature type="domain" description="HTH araC/xylS-type" evidence="5">
    <location>
        <begin position="632"/>
        <end position="730"/>
    </location>
</feature>
<dbReference type="GO" id="GO:0003700">
    <property type="term" value="F:DNA-binding transcription factor activity"/>
    <property type="evidence" value="ECO:0007669"/>
    <property type="project" value="InterPro"/>
</dbReference>
<dbReference type="PANTHER" id="PTHR43280:SF28">
    <property type="entry name" value="HTH-TYPE TRANSCRIPTIONAL ACTIVATOR RHAS"/>
    <property type="match status" value="1"/>
</dbReference>
<sequence>MLAKQEDSKKLMYYLQSSAKTVDLYLRSVHEVSLGLLSNKAIATVLRPNDMLTLEHRVQMSDISEMIAKSKNIIAEFTENIFLYVDHERIYTVGGVDDFSLFFEKFYVHQEYPVDFWKGLLDRRESFEILPPTPVSVNGQGKGKVIPFITKSYVNSHDAVVATNLSESNLLKLFTENTIFRESDFFVIDENRQLMLSSNSELIGEHSFRQLDLAFDNHEKNYREIRLSDKKYLLAYVNSERYGWKYYSLTPLSALNQESRSTFQFIVAISVTFLILGVVFSFIFSIKIYNPIRKISEIVNGFEELDESVPYKNDFEYIGKNIQQMHDKSTQIKKHSMQISREFLDYTFYDVFTGRPVEPDTLNILNNILKNEWLFSGNRYVCLNVWFQFSEAFYEEVQDTDRLIILSKLKNVVSALSREDTRAYVQEYNDLLFVCVVNMDEDNEKAALDNIIQNIYATFSFDFKYCRISIGSGRTCTELSDLRHSFNEAMTALQRRNAQEKFQVIHADATKVENSFLYSSLEENQLIHAINSGDLNAVTDNVRLIMEKNQKNNASYQAMNGLYNEMIRTGYKLMTVKGMHYEHISMEAKTFHTSPDKLVIRNEEQYEKLMAFYAQIIEAEKDRSHNLSSIVITTMDYIQTHLEHDLYLEKISEQMGISTKYLSKIFKEQTGNNLTDYISLLRISKAKQLLIESDFSINEVAEKVGIFNRTTFLRTFKKYEGVSPLEFKKLNEQKKDKTSPRTEKGSDG</sequence>
<keyword evidence="7" id="KW-1185">Reference proteome</keyword>
<protein>
    <recommendedName>
        <fullName evidence="5">HTH araC/xylS-type domain-containing protein</fullName>
    </recommendedName>
</protein>
<comment type="caution">
    <text evidence="6">The sequence shown here is derived from an EMBL/GenBank/DDBJ whole genome shotgun (WGS) entry which is preliminary data.</text>
</comment>
<keyword evidence="1" id="KW-0805">Transcription regulation</keyword>
<dbReference type="Pfam" id="PF12833">
    <property type="entry name" value="HTH_18"/>
    <property type="match status" value="1"/>
</dbReference>
<dbReference type="Gene3D" id="1.10.10.60">
    <property type="entry name" value="Homeodomain-like"/>
    <property type="match status" value="2"/>
</dbReference>
<organism evidence="6 7">
    <name type="scientific">Paenibacillus agaridevorans</name>
    <dbReference type="NCBI Taxonomy" id="171404"/>
    <lineage>
        <taxon>Bacteria</taxon>
        <taxon>Bacillati</taxon>
        <taxon>Bacillota</taxon>
        <taxon>Bacilli</taxon>
        <taxon>Bacillales</taxon>
        <taxon>Paenibacillaceae</taxon>
        <taxon>Paenibacillus</taxon>
    </lineage>
</organism>
<evidence type="ECO:0000259" key="5">
    <source>
        <dbReference type="PROSITE" id="PS01124"/>
    </source>
</evidence>
<keyword evidence="4" id="KW-0472">Membrane</keyword>
<gene>
    <name evidence="6" type="ORF">PAT3040_02354</name>
</gene>
<dbReference type="SMART" id="SM00342">
    <property type="entry name" value="HTH_ARAC"/>
    <property type="match status" value="1"/>
</dbReference>
<dbReference type="InterPro" id="IPR041522">
    <property type="entry name" value="CdaR_GGDEF"/>
</dbReference>
<dbReference type="EMBL" id="BDQX01000111">
    <property type="protein sequence ID" value="GBG07793.1"/>
    <property type="molecule type" value="Genomic_DNA"/>
</dbReference>
<dbReference type="PANTHER" id="PTHR43280">
    <property type="entry name" value="ARAC-FAMILY TRANSCRIPTIONAL REGULATOR"/>
    <property type="match status" value="1"/>
</dbReference>
<proteinExistence type="predicted"/>
<evidence type="ECO:0000256" key="4">
    <source>
        <dbReference type="SAM" id="Phobius"/>
    </source>
</evidence>
<evidence type="ECO:0000313" key="7">
    <source>
        <dbReference type="Proteomes" id="UP000245202"/>
    </source>
</evidence>
<dbReference type="Pfam" id="PF17853">
    <property type="entry name" value="GGDEF_2"/>
    <property type="match status" value="1"/>
</dbReference>
<keyword evidence="4" id="KW-0812">Transmembrane</keyword>
<reference evidence="6 7" key="1">
    <citation type="submission" date="2017-08" db="EMBL/GenBank/DDBJ databases">
        <title>Substantial Increase in Enzyme Production by Combined Drug-Resistance Mutations in Paenibacillus agaridevorans.</title>
        <authorList>
            <person name="Tanaka Y."/>
            <person name="Funane K."/>
            <person name="Hosaka T."/>
            <person name="Shiwa Y."/>
            <person name="Fujita N."/>
            <person name="Miyazaki T."/>
            <person name="Yoshikawa H."/>
            <person name="Murakami K."/>
            <person name="Kasahara K."/>
            <person name="Inaoka T."/>
            <person name="Hiraga Y."/>
            <person name="Ochi K."/>
        </authorList>
    </citation>
    <scope>NUCLEOTIDE SEQUENCE [LARGE SCALE GENOMIC DNA]</scope>
    <source>
        <strain evidence="6 7">T-3040</strain>
    </source>
</reference>
<accession>A0A2R5EVH2</accession>
<dbReference type="InterPro" id="IPR018060">
    <property type="entry name" value="HTH_AraC"/>
</dbReference>
<dbReference type="SUPFAM" id="SSF46689">
    <property type="entry name" value="Homeodomain-like"/>
    <property type="match status" value="2"/>
</dbReference>
<dbReference type="PROSITE" id="PS01124">
    <property type="entry name" value="HTH_ARAC_FAMILY_2"/>
    <property type="match status" value="1"/>
</dbReference>
<dbReference type="Gene3D" id="3.30.450.20">
    <property type="entry name" value="PAS domain"/>
    <property type="match status" value="1"/>
</dbReference>
<keyword evidence="3" id="KW-0804">Transcription</keyword>
<dbReference type="AlphaFoldDB" id="A0A2R5EVH2"/>
<dbReference type="InterPro" id="IPR009057">
    <property type="entry name" value="Homeodomain-like_sf"/>
</dbReference>
<dbReference type="GO" id="GO:0043565">
    <property type="term" value="F:sequence-specific DNA binding"/>
    <property type="evidence" value="ECO:0007669"/>
    <property type="project" value="InterPro"/>
</dbReference>
<dbReference type="Proteomes" id="UP000245202">
    <property type="component" value="Unassembled WGS sequence"/>
</dbReference>
<keyword evidence="4" id="KW-1133">Transmembrane helix</keyword>
<evidence type="ECO:0000256" key="3">
    <source>
        <dbReference type="ARBA" id="ARBA00023163"/>
    </source>
</evidence>
<evidence type="ECO:0000256" key="1">
    <source>
        <dbReference type="ARBA" id="ARBA00023015"/>
    </source>
</evidence>
<dbReference type="PROSITE" id="PS00041">
    <property type="entry name" value="HTH_ARAC_FAMILY_1"/>
    <property type="match status" value="1"/>
</dbReference>